<dbReference type="AlphaFoldDB" id="A0A6A6YC95"/>
<dbReference type="EMBL" id="MU003709">
    <property type="protein sequence ID" value="KAF2805644.1"/>
    <property type="molecule type" value="Genomic_DNA"/>
</dbReference>
<reference evidence="3 5" key="1">
    <citation type="journal article" date="2020" name="Stud. Mycol.">
        <title>101 Dothideomycetes genomes: a test case for predicting lifestyles and emergence of pathogens.</title>
        <authorList>
            <person name="Haridas S."/>
            <person name="Albert R."/>
            <person name="Binder M."/>
            <person name="Bloem J."/>
            <person name="Labutti K."/>
            <person name="Salamov A."/>
            <person name="Andreopoulos B."/>
            <person name="Baker S."/>
            <person name="Barry K."/>
            <person name="Bills G."/>
            <person name="Bluhm B."/>
            <person name="Cannon C."/>
            <person name="Castanera R."/>
            <person name="Culley D."/>
            <person name="Daum C."/>
            <person name="Ezra D."/>
            <person name="Gonzalez J."/>
            <person name="Henrissat B."/>
            <person name="Kuo A."/>
            <person name="Liang C."/>
            <person name="Lipzen A."/>
            <person name="Lutzoni F."/>
            <person name="Magnuson J."/>
            <person name="Mondo S."/>
            <person name="Nolan M."/>
            <person name="Ohm R."/>
            <person name="Pangilinan J."/>
            <person name="Park H.-J."/>
            <person name="Ramirez L."/>
            <person name="Alfaro M."/>
            <person name="Sun H."/>
            <person name="Tritt A."/>
            <person name="Yoshinaga Y."/>
            <person name="Zwiers L.-H."/>
            <person name="Turgeon B."/>
            <person name="Goodwin S."/>
            <person name="Spatafora J."/>
            <person name="Crous P."/>
            <person name="Grigoriev I."/>
        </authorList>
    </citation>
    <scope>NUCLEOTIDE SEQUENCE</scope>
    <source>
        <strain evidence="3 5">CBS 304.34</strain>
    </source>
</reference>
<proteinExistence type="predicted"/>
<evidence type="ECO:0000313" key="3">
    <source>
        <dbReference type="EMBL" id="KAF2805644.1"/>
    </source>
</evidence>
<organism evidence="3">
    <name type="scientific">Mytilinidion resinicola</name>
    <dbReference type="NCBI Taxonomy" id="574789"/>
    <lineage>
        <taxon>Eukaryota</taxon>
        <taxon>Fungi</taxon>
        <taxon>Dikarya</taxon>
        <taxon>Ascomycota</taxon>
        <taxon>Pezizomycotina</taxon>
        <taxon>Dothideomycetes</taxon>
        <taxon>Pleosporomycetidae</taxon>
        <taxon>Mytilinidiales</taxon>
        <taxon>Mytilinidiaceae</taxon>
        <taxon>Mytilinidion</taxon>
    </lineage>
</organism>
<keyword evidence="4" id="KW-1185">Reference proteome</keyword>
<gene>
    <name evidence="3 5" type="ORF">BDZ99DRAFT_540234</name>
</gene>
<reference evidence="5" key="3">
    <citation type="submission" date="2025-04" db="UniProtKB">
        <authorList>
            <consortium name="RefSeq"/>
        </authorList>
    </citation>
    <scope>IDENTIFICATION</scope>
    <source>
        <strain evidence="5">CBS 304.34</strain>
    </source>
</reference>
<evidence type="ECO:0000256" key="2">
    <source>
        <dbReference type="SAM" id="SignalP"/>
    </source>
</evidence>
<evidence type="ECO:0000313" key="4">
    <source>
        <dbReference type="Proteomes" id="UP000504636"/>
    </source>
</evidence>
<feature type="chain" id="PRO_5044628996" description="Secreted protein" evidence="2">
    <location>
        <begin position="22"/>
        <end position="247"/>
    </location>
</feature>
<feature type="signal peptide" evidence="2">
    <location>
        <begin position="1"/>
        <end position="21"/>
    </location>
</feature>
<feature type="compositionally biased region" description="Polar residues" evidence="1">
    <location>
        <begin position="183"/>
        <end position="194"/>
    </location>
</feature>
<dbReference type="Proteomes" id="UP000504636">
    <property type="component" value="Unplaced"/>
</dbReference>
<protein>
    <recommendedName>
        <fullName evidence="6">Secreted protein</fullName>
    </recommendedName>
</protein>
<evidence type="ECO:0000313" key="5">
    <source>
        <dbReference type="RefSeq" id="XP_033572608.1"/>
    </source>
</evidence>
<accession>A0A6A6YC95</accession>
<dbReference type="RefSeq" id="XP_033572608.1">
    <property type="nucleotide sequence ID" value="XM_033726703.1"/>
</dbReference>
<reference evidence="5" key="2">
    <citation type="submission" date="2020-04" db="EMBL/GenBank/DDBJ databases">
        <authorList>
            <consortium name="NCBI Genome Project"/>
        </authorList>
    </citation>
    <scope>NUCLEOTIDE SEQUENCE</scope>
    <source>
        <strain evidence="5">CBS 304.34</strain>
    </source>
</reference>
<keyword evidence="2" id="KW-0732">Signal</keyword>
<dbReference type="GeneID" id="54467596"/>
<name>A0A6A6YC95_9PEZI</name>
<feature type="region of interest" description="Disordered" evidence="1">
    <location>
        <begin position="179"/>
        <end position="247"/>
    </location>
</feature>
<evidence type="ECO:0008006" key="6">
    <source>
        <dbReference type="Google" id="ProtNLM"/>
    </source>
</evidence>
<sequence>MDPGRCAWMGAILAATAATRAGRLDDWTTAPLDDCTTGRLHHCCPRRYKGTTSERGQRRLKKAGDGERVASGGQYRVTARSRARSNSNEGICFCYLCSRCVNTMWRAALPRATPGSNHAAGRESTRCDAPALTRGRASRKLSRQGMLDTRPVAPREPVIAPRLPSPPWIRLVHAPSALAGPHRTQSQPPVASSTNHRHPKPTLASIGHRSPAFVQRASKRSAPTEAPQKQRIVAEKRTDRPNPTTAT</sequence>
<evidence type="ECO:0000256" key="1">
    <source>
        <dbReference type="SAM" id="MobiDB-lite"/>
    </source>
</evidence>